<sequence length="121" mass="13946">MYTGVIVRFKLGTHLFKLARIGNMARIHCRLYDCTIVGIFSIGTTTATTTACTLFHKQKLFNQIVDILDERLECDRKVFLHLDHVVEEKQCTRTVYVHRILQVEFGTLVEQCVCTIGKEQL</sequence>
<gene>
    <name evidence="1" type="primary">orf92</name>
</gene>
<name>Q8JKM1_9VIRU</name>
<evidence type="ECO:0000313" key="1">
    <source>
        <dbReference type="EMBL" id="AAN04386.1"/>
    </source>
</evidence>
<accession>Q8JKM1</accession>
<organism evidence="1 2">
    <name type="scientific">Heliothis zea nudivirus 1</name>
    <dbReference type="NCBI Taxonomy" id="3116536"/>
    <lineage>
        <taxon>Viruses</taxon>
        <taxon>Viruses incertae sedis</taxon>
        <taxon>Naldaviricetes</taxon>
        <taxon>Lefavirales</taxon>
        <taxon>Nudiviridae</taxon>
        <taxon>Betanudivirus</taxon>
        <taxon>Betanudivirus hezeae</taxon>
    </lineage>
</organism>
<reference evidence="1 2" key="1">
    <citation type="journal article" date="2002" name="J. Virol.">
        <title>Analysis of the complete genome sequence of the Hz-1 virus suggests that it is related to members of the Baculoviridae.</title>
        <authorList>
            <person name="Cheng C.H."/>
            <person name="Liu S.M."/>
            <person name="Chow T.Y."/>
            <person name="Hsiao Y.Y."/>
            <person name="Wang D.P."/>
            <person name="Huang J.J."/>
            <person name="Chen H.H."/>
        </authorList>
    </citation>
    <scope>NUCLEOTIDE SEQUENCE [LARGE SCALE GENOMIC DNA]</scope>
</reference>
<protein>
    <submittedName>
        <fullName evidence="1">Orf92</fullName>
    </submittedName>
</protein>
<dbReference type="KEGG" id="vg:955114"/>
<proteinExistence type="predicted"/>
<evidence type="ECO:0000313" key="2">
    <source>
        <dbReference type="Proteomes" id="UP000232784"/>
    </source>
</evidence>
<dbReference type="Proteomes" id="UP000232784">
    <property type="component" value="Segment"/>
</dbReference>
<keyword evidence="2" id="KW-1185">Reference proteome</keyword>
<dbReference type="EMBL" id="AF451898">
    <property type="protein sequence ID" value="AAN04386.1"/>
    <property type="molecule type" value="Genomic_DNA"/>
</dbReference>